<dbReference type="PANTHER" id="PTHR22881:SF27">
    <property type="entry name" value="BROMODOMAIN CONTAINING 7_9"/>
    <property type="match status" value="1"/>
</dbReference>
<evidence type="ECO:0000259" key="8">
    <source>
        <dbReference type="PROSITE" id="PS50014"/>
    </source>
</evidence>
<dbReference type="SMART" id="SM00297">
    <property type="entry name" value="BROMO"/>
    <property type="match status" value="1"/>
</dbReference>
<keyword evidence="2" id="KW-0805">Transcription regulation</keyword>
<dbReference type="Pfam" id="PF12024">
    <property type="entry name" value="DUF3512"/>
    <property type="match status" value="1"/>
</dbReference>
<keyword evidence="5" id="KW-0539">Nucleus</keyword>
<dbReference type="AlphaFoldDB" id="A0AAD9QEG2"/>
<dbReference type="GO" id="GO:0006357">
    <property type="term" value="P:regulation of transcription by RNA polymerase II"/>
    <property type="evidence" value="ECO:0007669"/>
    <property type="project" value="TreeGrafter"/>
</dbReference>
<feature type="region of interest" description="Disordered" evidence="7">
    <location>
        <begin position="505"/>
        <end position="537"/>
    </location>
</feature>
<comment type="subcellular location">
    <subcellularLocation>
        <location evidence="1">Nucleus</location>
    </subcellularLocation>
</comment>
<feature type="region of interest" description="Disordered" evidence="7">
    <location>
        <begin position="292"/>
        <end position="331"/>
    </location>
</feature>
<proteinExistence type="predicted"/>
<dbReference type="PANTHER" id="PTHR22881">
    <property type="entry name" value="BROMODOMAIN CONTAINING PROTEIN"/>
    <property type="match status" value="1"/>
</dbReference>
<gene>
    <name evidence="9" type="ORF">P5673_017800</name>
</gene>
<reference evidence="9" key="2">
    <citation type="journal article" date="2023" name="Science">
        <title>Genomic signatures of disease resistance in endangered staghorn corals.</title>
        <authorList>
            <person name="Vollmer S.V."/>
            <person name="Selwyn J.D."/>
            <person name="Despard B.A."/>
            <person name="Roesel C.L."/>
        </authorList>
    </citation>
    <scope>NUCLEOTIDE SEQUENCE</scope>
    <source>
        <strain evidence="9">K2</strain>
    </source>
</reference>
<comment type="caution">
    <text evidence="9">The sequence shown here is derived from an EMBL/GenBank/DDBJ whole genome shotgun (WGS) entry which is preliminary data.</text>
</comment>
<evidence type="ECO:0000256" key="5">
    <source>
        <dbReference type="ARBA" id="ARBA00023242"/>
    </source>
</evidence>
<dbReference type="InterPro" id="IPR021900">
    <property type="entry name" value="DUF3512"/>
</dbReference>
<dbReference type="PROSITE" id="PS50014">
    <property type="entry name" value="BROMODOMAIN_2"/>
    <property type="match status" value="1"/>
</dbReference>
<evidence type="ECO:0000256" key="6">
    <source>
        <dbReference type="PROSITE-ProRule" id="PRU00035"/>
    </source>
</evidence>
<feature type="compositionally biased region" description="Basic residues" evidence="7">
    <location>
        <begin position="1"/>
        <end position="13"/>
    </location>
</feature>
<feature type="region of interest" description="Disordered" evidence="7">
    <location>
        <begin position="713"/>
        <end position="754"/>
    </location>
</feature>
<accession>A0AAD9QEG2</accession>
<keyword evidence="4" id="KW-0804">Transcription</keyword>
<evidence type="ECO:0000256" key="4">
    <source>
        <dbReference type="ARBA" id="ARBA00023163"/>
    </source>
</evidence>
<dbReference type="InterPro" id="IPR036427">
    <property type="entry name" value="Bromodomain-like_sf"/>
</dbReference>
<dbReference type="Pfam" id="PF00439">
    <property type="entry name" value="Bromodomain"/>
    <property type="match status" value="1"/>
</dbReference>
<feature type="compositionally biased region" description="Basic and acidic residues" evidence="7">
    <location>
        <begin position="65"/>
        <end position="74"/>
    </location>
</feature>
<feature type="compositionally biased region" description="Basic and acidic residues" evidence="7">
    <location>
        <begin position="716"/>
        <end position="734"/>
    </location>
</feature>
<dbReference type="EMBL" id="JARQWQ010000039">
    <property type="protein sequence ID" value="KAK2559710.1"/>
    <property type="molecule type" value="Genomic_DNA"/>
</dbReference>
<evidence type="ECO:0000313" key="9">
    <source>
        <dbReference type="EMBL" id="KAK2559710.1"/>
    </source>
</evidence>
<dbReference type="InterPro" id="IPR001487">
    <property type="entry name" value="Bromodomain"/>
</dbReference>
<feature type="compositionally biased region" description="Basic residues" evidence="7">
    <location>
        <begin position="75"/>
        <end position="92"/>
    </location>
</feature>
<feature type="compositionally biased region" description="Basic and acidic residues" evidence="7">
    <location>
        <begin position="505"/>
        <end position="533"/>
    </location>
</feature>
<name>A0AAD9QEG2_ACRCE</name>
<feature type="domain" description="Bromo" evidence="8">
    <location>
        <begin position="181"/>
        <end position="251"/>
    </location>
</feature>
<dbReference type="SUPFAM" id="SSF47370">
    <property type="entry name" value="Bromodomain"/>
    <property type="match status" value="1"/>
</dbReference>
<protein>
    <submittedName>
        <fullName evidence="9">Bromodomain-containing protein 7</fullName>
    </submittedName>
</protein>
<organism evidence="9 10">
    <name type="scientific">Acropora cervicornis</name>
    <name type="common">Staghorn coral</name>
    <dbReference type="NCBI Taxonomy" id="6130"/>
    <lineage>
        <taxon>Eukaryota</taxon>
        <taxon>Metazoa</taxon>
        <taxon>Cnidaria</taxon>
        <taxon>Anthozoa</taxon>
        <taxon>Hexacorallia</taxon>
        <taxon>Scleractinia</taxon>
        <taxon>Astrocoeniina</taxon>
        <taxon>Acroporidae</taxon>
        <taxon>Acropora</taxon>
    </lineage>
</organism>
<sequence>MGKKHKSKKHHRKGTDASEDKFERTEKTEKAGKPIKLVLKVGNSQEKVSTRPDVPTTSRQSMNLERIKSKEHVHSSKKKKKKRSASRERKKTRFETGSSACPSPTSASSHEKSKKKRDRQEMEGESGSTGDAERLIKKIYIKPIEPPARNSSETRKGVGLSKELELSPLQLCLENLHRTLQRKDTQGFFAYPVNDTIAPGYSNIITHPMDFSSMKYKIDSKEYHTLEKFRSDFFLMCNNAMVYNAPETIYYKAAKKLMQSGCKLLAPDKIISMYRGIGYPVPDYVGQEAEERCSDEPIDVDTVDAEENSTPQTTKRTKPRSESKHTSASRKILAQVQEASRKVAAELESKHSNSKIGFLRKSKDGTTTLAVVNPVDSEVPEHLPVNLGASLGKVATGSHTTAGFKEDKRNKATPVSYLMYGPYGSFAPSYDSSRATITKEQSDLLYSTYGDDTGIHYAKSLQAFVKDASSFSHEAVDKLLDALTEGAHSKYLKVMAEKERIEEEKQVKVGESAEKTTKVAAAENEKSGQDSAKKPAATVVSAANTKVSSTTPASANTSPVDVAKIDFQSLMSLADEGIDVSFLRTDETPSGDSMSFVCFPQNNIEVVCVNETLLSSNSSLLSHDLQVKLESTGKLLDDLQEAQNIRLSHRPEGPGGPTPGAAIRPSAQEKIIADRLTENLKTLTSQVTPEGVTSVEGVRAALGVGLVPNLASSLRQKPDDKRVHEKTEAAKPESAEQSMEIMGPMLQTPGGKLS</sequence>
<feature type="region of interest" description="Disordered" evidence="7">
    <location>
        <begin position="1"/>
        <end position="132"/>
    </location>
</feature>
<reference evidence="9" key="1">
    <citation type="journal article" date="2023" name="G3 (Bethesda)">
        <title>Whole genome assembly and annotation of the endangered Caribbean coral Acropora cervicornis.</title>
        <authorList>
            <person name="Selwyn J.D."/>
            <person name="Vollmer S.V."/>
        </authorList>
    </citation>
    <scope>NUCLEOTIDE SEQUENCE</scope>
    <source>
        <strain evidence="9">K2</strain>
    </source>
</reference>
<feature type="compositionally biased region" description="Basic and acidic residues" evidence="7">
    <location>
        <begin position="14"/>
        <end position="32"/>
    </location>
</feature>
<evidence type="ECO:0000256" key="2">
    <source>
        <dbReference type="ARBA" id="ARBA00023015"/>
    </source>
</evidence>
<dbReference type="InterPro" id="IPR051831">
    <property type="entry name" value="Bromodomain_contain_prot"/>
</dbReference>
<evidence type="ECO:0000256" key="3">
    <source>
        <dbReference type="ARBA" id="ARBA00023117"/>
    </source>
</evidence>
<keyword evidence="3 6" id="KW-0103">Bromodomain</keyword>
<feature type="compositionally biased region" description="Low complexity" evidence="7">
    <location>
        <begin position="98"/>
        <end position="108"/>
    </location>
</feature>
<dbReference type="GO" id="GO:0005634">
    <property type="term" value="C:nucleus"/>
    <property type="evidence" value="ECO:0007669"/>
    <property type="project" value="UniProtKB-SubCell"/>
</dbReference>
<evidence type="ECO:0000313" key="10">
    <source>
        <dbReference type="Proteomes" id="UP001249851"/>
    </source>
</evidence>
<keyword evidence="10" id="KW-1185">Reference proteome</keyword>
<dbReference type="Proteomes" id="UP001249851">
    <property type="component" value="Unassembled WGS sequence"/>
</dbReference>
<dbReference type="PRINTS" id="PR00503">
    <property type="entry name" value="BROMODOMAIN"/>
</dbReference>
<evidence type="ECO:0000256" key="7">
    <source>
        <dbReference type="SAM" id="MobiDB-lite"/>
    </source>
</evidence>
<evidence type="ECO:0000256" key="1">
    <source>
        <dbReference type="ARBA" id="ARBA00004123"/>
    </source>
</evidence>
<feature type="compositionally biased region" description="Acidic residues" evidence="7">
    <location>
        <begin position="296"/>
        <end position="307"/>
    </location>
</feature>
<dbReference type="CDD" id="cd05513">
    <property type="entry name" value="Bromo_brd7_like"/>
    <property type="match status" value="1"/>
</dbReference>
<dbReference type="Gene3D" id="1.20.920.10">
    <property type="entry name" value="Bromodomain-like"/>
    <property type="match status" value="1"/>
</dbReference>